<dbReference type="GO" id="GO:0005739">
    <property type="term" value="C:mitochondrion"/>
    <property type="evidence" value="ECO:0007669"/>
    <property type="project" value="TreeGrafter"/>
</dbReference>
<organism evidence="2 3">
    <name type="scientific">Triticum turgidum subsp. durum</name>
    <name type="common">Durum wheat</name>
    <name type="synonym">Triticum durum</name>
    <dbReference type="NCBI Taxonomy" id="4567"/>
    <lineage>
        <taxon>Eukaryota</taxon>
        <taxon>Viridiplantae</taxon>
        <taxon>Streptophyta</taxon>
        <taxon>Embryophyta</taxon>
        <taxon>Tracheophyta</taxon>
        <taxon>Spermatophyta</taxon>
        <taxon>Magnoliopsida</taxon>
        <taxon>Liliopsida</taxon>
        <taxon>Poales</taxon>
        <taxon>Poaceae</taxon>
        <taxon>BOP clade</taxon>
        <taxon>Pooideae</taxon>
        <taxon>Triticodae</taxon>
        <taxon>Triticeae</taxon>
        <taxon>Triticinae</taxon>
        <taxon>Triticum</taxon>
    </lineage>
</organism>
<dbReference type="GO" id="GO:0009507">
    <property type="term" value="C:chloroplast"/>
    <property type="evidence" value="ECO:0007669"/>
    <property type="project" value="TreeGrafter"/>
</dbReference>
<dbReference type="InterPro" id="IPR050058">
    <property type="entry name" value="Ala-tRNA_ligase"/>
</dbReference>
<dbReference type="PANTHER" id="PTHR11777:SF32">
    <property type="entry name" value="ALANYL-TRANSFER RNA SYNTHETASES FAMILY PROFILE DOMAIN-CONTAINING PROTEIN"/>
    <property type="match status" value="1"/>
</dbReference>
<feature type="domain" description="Alanyl-tRNA synthetase class IIc N-terminal" evidence="1">
    <location>
        <begin position="1"/>
        <end position="106"/>
    </location>
</feature>
<dbReference type="Pfam" id="PF01411">
    <property type="entry name" value="tRNA-synt_2c"/>
    <property type="match status" value="1"/>
</dbReference>
<dbReference type="PANTHER" id="PTHR11777">
    <property type="entry name" value="ALANYL-TRNA SYNTHETASE"/>
    <property type="match status" value="1"/>
</dbReference>
<evidence type="ECO:0000313" key="2">
    <source>
        <dbReference type="EMBL" id="VAI26147.1"/>
    </source>
</evidence>
<evidence type="ECO:0000259" key="1">
    <source>
        <dbReference type="Pfam" id="PF01411"/>
    </source>
</evidence>
<proteinExistence type="predicted"/>
<accession>A0A9R0WXA6</accession>
<dbReference type="GO" id="GO:0002161">
    <property type="term" value="F:aminoacyl-tRNA deacylase activity"/>
    <property type="evidence" value="ECO:0007669"/>
    <property type="project" value="TreeGrafter"/>
</dbReference>
<dbReference type="GO" id="GO:0005524">
    <property type="term" value="F:ATP binding"/>
    <property type="evidence" value="ECO:0007669"/>
    <property type="project" value="InterPro"/>
</dbReference>
<dbReference type="OMA" id="ECQHASF"/>
<reference evidence="2 3" key="1">
    <citation type="submission" date="2017-09" db="EMBL/GenBank/DDBJ databases">
        <authorList>
            <consortium name="International Durum Wheat Genome Sequencing Consortium (IDWGSC)"/>
            <person name="Milanesi L."/>
        </authorList>
    </citation>
    <scope>NUCLEOTIDE SEQUENCE [LARGE SCALE GENOMIC DNA]</scope>
    <source>
        <strain evidence="3">cv. Svevo</strain>
    </source>
</reference>
<gene>
    <name evidence="2" type="ORF">TRITD_5Av1G258670</name>
</gene>
<dbReference type="AlphaFoldDB" id="A0A9R0WXA6"/>
<dbReference type="Gramene" id="TRITD5Av1G258670.1">
    <property type="protein sequence ID" value="TRITD5Av1G258670.1"/>
    <property type="gene ID" value="TRITD5Av1G258670"/>
</dbReference>
<protein>
    <recommendedName>
        <fullName evidence="1">Alanyl-tRNA synthetase class IIc N-terminal domain-containing protein</fullName>
    </recommendedName>
</protein>
<name>A0A9R0WXA6_TRITD</name>
<dbReference type="GO" id="GO:0004813">
    <property type="term" value="F:alanine-tRNA ligase activity"/>
    <property type="evidence" value="ECO:0007669"/>
    <property type="project" value="InterPro"/>
</dbReference>
<dbReference type="Proteomes" id="UP000324705">
    <property type="component" value="Chromosome 5A"/>
</dbReference>
<dbReference type="InterPro" id="IPR018164">
    <property type="entry name" value="Ala-tRNA-synth_IIc_N"/>
</dbReference>
<dbReference type="GO" id="GO:0006419">
    <property type="term" value="P:alanyl-tRNA aminoacylation"/>
    <property type="evidence" value="ECO:0007669"/>
    <property type="project" value="InterPro"/>
</dbReference>
<keyword evidence="3" id="KW-1185">Reference proteome</keyword>
<evidence type="ECO:0000313" key="3">
    <source>
        <dbReference type="Proteomes" id="UP000324705"/>
    </source>
</evidence>
<sequence length="119" mass="12850">MAVDFGLSVDMEGFNVSMEEARQKARNARYKAGGKSIVLDANATSQLRNQGLASTNDSSKFQHEVHSSVVKAIYTGSEFIASASGDEDFGLVLESTSFYAEQGGQVQLHFQQCHVGVVE</sequence>
<dbReference type="EMBL" id="LT934119">
    <property type="protein sequence ID" value="VAI26147.1"/>
    <property type="molecule type" value="Genomic_DNA"/>
</dbReference>